<evidence type="ECO:0000313" key="1">
    <source>
        <dbReference type="EMBL" id="OAK62105.1"/>
    </source>
</evidence>
<proteinExistence type="predicted"/>
<dbReference type="Proteomes" id="UP000077852">
    <property type="component" value="Unassembled WGS sequence"/>
</dbReference>
<organism evidence="1 2">
    <name type="scientific">Variovorax paradoxus</name>
    <dbReference type="NCBI Taxonomy" id="34073"/>
    <lineage>
        <taxon>Bacteria</taxon>
        <taxon>Pseudomonadati</taxon>
        <taxon>Pseudomonadota</taxon>
        <taxon>Betaproteobacteria</taxon>
        <taxon>Burkholderiales</taxon>
        <taxon>Comamonadaceae</taxon>
        <taxon>Variovorax</taxon>
    </lineage>
</organism>
<sequence>MSMDVRRVLLVPPGARLEDPRVTCLPMEERVWESGYTLVIDEVKRGLLQDFWKHYYGSSAEMDVSGVQLMEFRKDIMAVTPECVGQPAVLRFLVELGRMCVQAYRQDASLRVVTNHAA</sequence>
<name>A0AA91IAX8_VARPD</name>
<reference evidence="1 2" key="1">
    <citation type="submission" date="2016-03" db="EMBL/GenBank/DDBJ databases">
        <title>Genome sequence of Variovorax paradoxus KB5.</title>
        <authorList>
            <person name="Jeong H."/>
            <person name="Hong C.E."/>
            <person name="Jo S.H."/>
            <person name="Park J.M."/>
        </authorList>
    </citation>
    <scope>NUCLEOTIDE SEQUENCE [LARGE SCALE GENOMIC DNA]</scope>
    <source>
        <strain evidence="1 2">KB5</strain>
    </source>
</reference>
<accession>A0AA91IAX8</accession>
<comment type="caution">
    <text evidence="1">The sequence shown here is derived from an EMBL/GenBank/DDBJ whole genome shotgun (WGS) entry which is preliminary data.</text>
</comment>
<gene>
    <name evidence="1" type="ORF">A3K87_19540</name>
</gene>
<evidence type="ECO:0000313" key="2">
    <source>
        <dbReference type="Proteomes" id="UP000077852"/>
    </source>
</evidence>
<dbReference type="EMBL" id="LVHG01000053">
    <property type="protein sequence ID" value="OAK62105.1"/>
    <property type="molecule type" value="Genomic_DNA"/>
</dbReference>
<protein>
    <submittedName>
        <fullName evidence="1">Uncharacterized protein</fullName>
    </submittedName>
</protein>
<dbReference type="AlphaFoldDB" id="A0AA91IAX8"/>